<dbReference type="OrthoDB" id="439639at2759"/>
<evidence type="ECO:0000313" key="5">
    <source>
        <dbReference type="EMBL" id="CEM11929.1"/>
    </source>
</evidence>
<dbReference type="CDD" id="cd12318">
    <property type="entry name" value="RRM5_RBM19_like"/>
    <property type="match status" value="1"/>
</dbReference>
<feature type="compositionally biased region" description="Basic and acidic residues" evidence="3">
    <location>
        <begin position="630"/>
        <end position="651"/>
    </location>
</feature>
<dbReference type="SUPFAM" id="SSF54928">
    <property type="entry name" value="RNA-binding domain, RBD"/>
    <property type="match status" value="4"/>
</dbReference>
<dbReference type="GO" id="GO:0003723">
    <property type="term" value="F:RNA binding"/>
    <property type="evidence" value="ECO:0007669"/>
    <property type="project" value="UniProtKB-UniRule"/>
</dbReference>
<feature type="region of interest" description="Disordered" evidence="3">
    <location>
        <begin position="905"/>
        <end position="950"/>
    </location>
</feature>
<dbReference type="OMA" id="FNNTCIQ"/>
<protein>
    <recommendedName>
        <fullName evidence="4">RRM domain-containing protein</fullName>
    </recommendedName>
</protein>
<organism evidence="5 6">
    <name type="scientific">Vitrella brassicaformis (strain CCMP3155)</name>
    <dbReference type="NCBI Taxonomy" id="1169540"/>
    <lineage>
        <taxon>Eukaryota</taxon>
        <taxon>Sar</taxon>
        <taxon>Alveolata</taxon>
        <taxon>Colpodellida</taxon>
        <taxon>Vitrellaceae</taxon>
        <taxon>Vitrella</taxon>
    </lineage>
</organism>
<keyword evidence="1 2" id="KW-0694">RNA-binding</keyword>
<dbReference type="FunCoup" id="A0A0G4FGG8">
    <property type="interactions" value="193"/>
</dbReference>
<dbReference type="AlphaFoldDB" id="A0A0G4FGG8"/>
<name>A0A0G4FGG8_VITBC</name>
<accession>A0A0G4FGG8</accession>
<feature type="compositionally biased region" description="Basic and acidic residues" evidence="3">
    <location>
        <begin position="657"/>
        <end position="666"/>
    </location>
</feature>
<sequence length="950" mass="104513">MSRSSRIIVKGVPKHWDERRLKQHIERIGQAITDCKIAKTRDGKTRQFAFVGFKSADAAQNAVDYFNQTYLDTSKVTVEFAVAPESKQLPRPWSKYSKGSSAHARLNQPDEADGERVAEKGGKGKLKDRGGDEVVEDAGLQEFLDVVGKRRGKQTWANEDTVSAAVRQDSVKPTKAGVASTRTHLQFDDDEPEDEDQEDVNDFTEVAAMDDRGTEGRRDKASIAFDESVDDMAYLRSKMTATSKPAADDEPSPDTQQQDDQHPGDADMVGSPASNDEGDEPMGEGDSSPMDTTNDLKVDLLADDDGQDGEMQLADSQQEEEDLASSGRLFLMNLSYETTEKELRDLCGKHGEIAEVHIPKDELSGRARGIAYVTYVFPEQAVKALPALHKHIFQGRLLKAFPAKPKPKTVEVEKVVGGKKKGTSSYKQKLQEKKEQVDGVGLEAGNPQQWNLLYVSANAATDVIAQQLGIEKRDLLDVSSDNLAVRVALGETRVLQDTRRWLKEEGIHVEAFERVGNSLLTARSSRDVPRSDDTLIVKHLPANTTEKDLQDLFVKSGPIMRLCLAPSRTVAVVQFVQPSHARAAFKALAYKRFKQVPLYLEWAPADVFTDSQQDHTNHQGDTSSAKPNGKAKEDTKDTQPEDKLKQLIDRDRRRRGEKPLLTDDKKKALRRAGVGVEDGIQAAEGEGEGEEAGPEGEGGEGVVDGSSLFVKNLNFRTTDDDFTELFGRAKGFRKAIIMKKKRGGKEGEQAKTLSMGYGFVEFTTPDHAFKALKSFQGVVLDGHSLQLKVAGRQAANTNTTRSPPTPSKGRTDEAGNIDLSKVTSKLVVRNLAFEASRRDVRQLFSAYGNVKSIRLPKKADGTSRGYAFVDFLTRSEALAALEALQHTHLYGRHLVIEPASADDTSVEAAQQKAKRQLESGVRESEAQKRRKSSKLDMSGGVSGAFEGMLE</sequence>
<dbReference type="CDD" id="cd12320">
    <property type="entry name" value="RRM6_RBM19_RRM5_MRD1"/>
    <property type="match status" value="1"/>
</dbReference>
<feature type="compositionally biased region" description="Basic and acidic residues" evidence="3">
    <location>
        <begin position="915"/>
        <end position="927"/>
    </location>
</feature>
<dbReference type="CDD" id="cd12565">
    <property type="entry name" value="RRM1_MRD1"/>
    <property type="match status" value="1"/>
</dbReference>
<feature type="domain" description="RRM" evidence="4">
    <location>
        <begin position="327"/>
        <end position="405"/>
    </location>
</feature>
<evidence type="ECO:0000313" key="6">
    <source>
        <dbReference type="Proteomes" id="UP000041254"/>
    </source>
</evidence>
<feature type="compositionally biased region" description="Acidic residues" evidence="3">
    <location>
        <begin position="685"/>
        <end position="698"/>
    </location>
</feature>
<dbReference type="InterPro" id="IPR003954">
    <property type="entry name" value="RRM_euk-type"/>
</dbReference>
<dbReference type="InterPro" id="IPR034423">
    <property type="entry name" value="RBM19_RRM5"/>
</dbReference>
<dbReference type="PhylomeDB" id="A0A0G4FGG8"/>
<feature type="compositionally biased region" description="Acidic residues" evidence="3">
    <location>
        <begin position="188"/>
        <end position="202"/>
    </location>
</feature>
<proteinExistence type="predicted"/>
<feature type="region of interest" description="Disordered" evidence="3">
    <location>
        <begin position="168"/>
        <end position="294"/>
    </location>
</feature>
<dbReference type="CDD" id="cd12317">
    <property type="entry name" value="RRM4_RBM19_RRM3_MRD1"/>
    <property type="match status" value="1"/>
</dbReference>
<feature type="compositionally biased region" description="Basic and acidic residues" evidence="3">
    <location>
        <begin position="114"/>
        <end position="131"/>
    </location>
</feature>
<dbReference type="SMART" id="SM00360">
    <property type="entry name" value="RRM"/>
    <property type="match status" value="5"/>
</dbReference>
<dbReference type="InterPro" id="IPR035979">
    <property type="entry name" value="RBD_domain_sf"/>
</dbReference>
<dbReference type="InterPro" id="IPR012677">
    <property type="entry name" value="Nucleotide-bd_a/b_plait_sf"/>
</dbReference>
<dbReference type="Pfam" id="PF00076">
    <property type="entry name" value="RRM_1"/>
    <property type="match status" value="5"/>
</dbReference>
<keyword evidence="6" id="KW-1185">Reference proteome</keyword>
<feature type="domain" description="RRM" evidence="4">
    <location>
        <begin position="5"/>
        <end position="83"/>
    </location>
</feature>
<dbReference type="Proteomes" id="UP000041254">
    <property type="component" value="Unassembled WGS sequence"/>
</dbReference>
<evidence type="ECO:0000259" key="4">
    <source>
        <dbReference type="PROSITE" id="PS50102"/>
    </source>
</evidence>
<evidence type="ECO:0000256" key="3">
    <source>
        <dbReference type="SAM" id="MobiDB-lite"/>
    </source>
</evidence>
<dbReference type="SMART" id="SM00361">
    <property type="entry name" value="RRM_1"/>
    <property type="match status" value="3"/>
</dbReference>
<feature type="domain" description="RRM" evidence="4">
    <location>
        <begin position="706"/>
        <end position="792"/>
    </location>
</feature>
<dbReference type="InParanoid" id="A0A0G4FGG8"/>
<evidence type="ECO:0000256" key="1">
    <source>
        <dbReference type="ARBA" id="ARBA00022884"/>
    </source>
</evidence>
<gene>
    <name evidence="5" type="ORF">Vbra_15281</name>
</gene>
<dbReference type="STRING" id="1169540.A0A0G4FGG8"/>
<feature type="domain" description="RRM" evidence="4">
    <location>
        <begin position="533"/>
        <end position="605"/>
    </location>
</feature>
<dbReference type="VEuPathDB" id="CryptoDB:Vbra_15281"/>
<feature type="region of interest" description="Disordered" evidence="3">
    <location>
        <begin position="611"/>
        <end position="704"/>
    </location>
</feature>
<feature type="region of interest" description="Disordered" evidence="3">
    <location>
        <begin position="89"/>
        <end position="131"/>
    </location>
</feature>
<feature type="domain" description="RRM" evidence="4">
    <location>
        <begin position="824"/>
        <end position="901"/>
    </location>
</feature>
<dbReference type="InterPro" id="IPR000504">
    <property type="entry name" value="RRM_dom"/>
</dbReference>
<feature type="region of interest" description="Disordered" evidence="3">
    <location>
        <begin position="791"/>
        <end position="815"/>
    </location>
</feature>
<dbReference type="Gene3D" id="3.30.70.330">
    <property type="match status" value="5"/>
</dbReference>
<dbReference type="EMBL" id="CDMY01000428">
    <property type="protein sequence ID" value="CEM11929.1"/>
    <property type="molecule type" value="Genomic_DNA"/>
</dbReference>
<reference evidence="5 6" key="1">
    <citation type="submission" date="2014-11" db="EMBL/GenBank/DDBJ databases">
        <authorList>
            <person name="Zhu J."/>
            <person name="Qi W."/>
            <person name="Song R."/>
        </authorList>
    </citation>
    <scope>NUCLEOTIDE SEQUENCE [LARGE SCALE GENOMIC DNA]</scope>
</reference>
<feature type="compositionally biased region" description="Basic and acidic residues" evidence="3">
    <location>
        <begin position="209"/>
        <end position="221"/>
    </location>
</feature>
<dbReference type="PANTHER" id="PTHR10352">
    <property type="entry name" value="EUKARYOTIC TRANSLATION INITIATION FACTOR 3 SUBUNIT G"/>
    <property type="match status" value="1"/>
</dbReference>
<dbReference type="PROSITE" id="PS50102">
    <property type="entry name" value="RRM"/>
    <property type="match status" value="5"/>
</dbReference>
<evidence type="ECO:0000256" key="2">
    <source>
        <dbReference type="PROSITE-ProRule" id="PRU00176"/>
    </source>
</evidence>